<dbReference type="Proteomes" id="UP001227101">
    <property type="component" value="Chromosome"/>
</dbReference>
<accession>A0ABY8XHM5</accession>
<organism evidence="1 2">
    <name type="scientific">Amycolatopsis nalaikhensis</name>
    <dbReference type="NCBI Taxonomy" id="715472"/>
    <lineage>
        <taxon>Bacteria</taxon>
        <taxon>Bacillati</taxon>
        <taxon>Actinomycetota</taxon>
        <taxon>Actinomycetes</taxon>
        <taxon>Pseudonocardiales</taxon>
        <taxon>Pseudonocardiaceae</taxon>
        <taxon>Amycolatopsis</taxon>
    </lineage>
</organism>
<dbReference type="Pfam" id="PF04978">
    <property type="entry name" value="MST"/>
    <property type="match status" value="1"/>
</dbReference>
<dbReference type="EMBL" id="CP127173">
    <property type="protein sequence ID" value="WIV55124.1"/>
    <property type="molecule type" value="Genomic_DNA"/>
</dbReference>
<proteinExistence type="predicted"/>
<reference evidence="1 2" key="1">
    <citation type="submission" date="2023-06" db="EMBL/GenBank/DDBJ databases">
        <authorList>
            <person name="Oyuntsetseg B."/>
            <person name="Kim S.B."/>
        </authorList>
    </citation>
    <scope>NUCLEOTIDE SEQUENCE [LARGE SCALE GENOMIC DNA]</scope>
    <source>
        <strain evidence="1 2">2-2</strain>
    </source>
</reference>
<sequence>MAETQRKPVPRNDDGELDTATAFLAFARESVLKKTDGLTEDQLRRVLVGSGTTLLGLVHHLTLAERLWFGNHVAGGEDPGDVDMTVPEGRTAADVLTGYRAAIAESDAAIRAAGDADRPVAVAVAGTFHTLRWVLAHMTSETARHAGHADILREQLDGVTGR</sequence>
<keyword evidence="2" id="KW-1185">Reference proteome</keyword>
<dbReference type="Gene3D" id="1.20.120.450">
    <property type="entry name" value="dinb family like domain"/>
    <property type="match status" value="1"/>
</dbReference>
<evidence type="ECO:0000313" key="1">
    <source>
        <dbReference type="EMBL" id="WIV55124.1"/>
    </source>
</evidence>
<dbReference type="SUPFAM" id="SSF109854">
    <property type="entry name" value="DinB/YfiT-like putative metalloenzymes"/>
    <property type="match status" value="1"/>
</dbReference>
<dbReference type="InterPro" id="IPR007061">
    <property type="entry name" value="MST-like"/>
</dbReference>
<dbReference type="InterPro" id="IPR034660">
    <property type="entry name" value="DinB/YfiT-like"/>
</dbReference>
<name>A0ABY8XHM5_9PSEU</name>
<dbReference type="RefSeq" id="WP_285451949.1">
    <property type="nucleotide sequence ID" value="NZ_CP127173.1"/>
</dbReference>
<protein>
    <submittedName>
        <fullName evidence="1">DinB family protein</fullName>
    </submittedName>
</protein>
<gene>
    <name evidence="1" type="ORF">QP939_40870</name>
</gene>
<evidence type="ECO:0000313" key="2">
    <source>
        <dbReference type="Proteomes" id="UP001227101"/>
    </source>
</evidence>